<feature type="domain" description="FtsK" evidence="5">
    <location>
        <begin position="405"/>
        <end position="610"/>
    </location>
</feature>
<organism evidence="6 7">
    <name type="scientific">Actinocatenispora thailandica</name>
    <dbReference type="NCBI Taxonomy" id="227318"/>
    <lineage>
        <taxon>Bacteria</taxon>
        <taxon>Bacillati</taxon>
        <taxon>Actinomycetota</taxon>
        <taxon>Actinomycetes</taxon>
        <taxon>Micromonosporales</taxon>
        <taxon>Micromonosporaceae</taxon>
        <taxon>Actinocatenispora</taxon>
    </lineage>
</organism>
<evidence type="ECO:0000256" key="2">
    <source>
        <dbReference type="ARBA" id="ARBA00022840"/>
    </source>
</evidence>
<sequence length="935" mass="100343">MAGSRRELVEQLRQTLSYARGSARADLAAAEAAADAARTEHANAEREAQRCGQRLLAAHATRRGEVDRQSLHRLRAAAEQLTALAVEQAPGAAGLDWPHWAPTLPARSQPPGLYRIGRLLARDVVAGSEPPLPALVALLDEAHLLIEDPGHERAELAVPTPATEPDPTTAVTHRPTERVHRFVGSLLLRVLGSTVPGSVQLTVYDPERLGGSLAAFAPLAQAGLLTFVGPGGLGDVLDGLVEQVRRINETVLAGDYASLRELHAATGRRPEPWRIAVLLGEGDGAELTGAQQAQLDRLIRTGPACGVQLLIAGIGPAGEWRQQPQLDRVVLWGDRAWTSLTGNQFLVQLDPPPSIELATGTSRSIAAKVLAGPDPAVFADLLPAREWTESSADRLVAPVGAGPDGRLIDVELGDSPPHALVGGPSGTGKTNLLYALIGSLAARYSPDELALYLLDFKEGVSFARFAPGRRDPSWLPHVRLVGVNVNTDREYGLALLAFLHQQLRERAEAAKAYEATKLAELRTEDPAGHWPRIVAVVDEFQVLLDGRDAVALEAARLLEDLARRGRSQGIHLILASQDLSGIDALWGRASMVAQFTLRIALPKARRILAEGNLAADTVPRHHAVINPDSGAEPANRVAHIPDAGRRGTLDVLQQRLWQRRDPDSAPPVLFDGGRVPLLSESADLAAMAPGPEPSRTPVALVGHTIDVTGRSAGVRLSRSPGRNLAILGARAAEACDVLATAAVSLAAQYRPGAVRFSLVCLDDDAVEAAKRLHDELGAGGHHVDWYDRDGVCGLLAGTAQALRDGGDEPARPHVLLAYAVDAAATRLERKDPATRRSARDDLKDILGRGPELRTHLLGWWRSVPRLRDDLGGLGARFDAFGAWLALDVQGGELAPLSTEPGGPHWYPRERRALFFDRAVDRHPRVVIPYRTEEPR</sequence>
<dbReference type="RefSeq" id="WP_203962471.1">
    <property type="nucleotide sequence ID" value="NZ_AP023355.1"/>
</dbReference>
<keyword evidence="1 3" id="KW-0547">Nucleotide-binding</keyword>
<name>A0A7R7DQX6_9ACTN</name>
<dbReference type="InterPro" id="IPR050206">
    <property type="entry name" value="FtsK/SpoIIIE/SftA"/>
</dbReference>
<evidence type="ECO:0000256" key="3">
    <source>
        <dbReference type="PROSITE-ProRule" id="PRU00289"/>
    </source>
</evidence>
<gene>
    <name evidence="6" type="ORF">Athai_35490</name>
</gene>
<dbReference type="InterPro" id="IPR002543">
    <property type="entry name" value="FtsK_dom"/>
</dbReference>
<dbReference type="EMBL" id="AP023355">
    <property type="protein sequence ID" value="BCJ36046.1"/>
    <property type="molecule type" value="Genomic_DNA"/>
</dbReference>
<dbReference type="CDD" id="cd01127">
    <property type="entry name" value="TrwB_TraG_TraD_VirD4"/>
    <property type="match status" value="1"/>
</dbReference>
<evidence type="ECO:0000313" key="7">
    <source>
        <dbReference type="Proteomes" id="UP000611640"/>
    </source>
</evidence>
<dbReference type="PANTHER" id="PTHR22683:SF41">
    <property type="entry name" value="DNA TRANSLOCASE FTSK"/>
    <property type="match status" value="1"/>
</dbReference>
<evidence type="ECO:0000259" key="5">
    <source>
        <dbReference type="PROSITE" id="PS50901"/>
    </source>
</evidence>
<evidence type="ECO:0000313" key="6">
    <source>
        <dbReference type="EMBL" id="BCJ36046.1"/>
    </source>
</evidence>
<feature type="binding site" evidence="3">
    <location>
        <begin position="423"/>
        <end position="430"/>
    </location>
    <ligand>
        <name>ATP</name>
        <dbReference type="ChEBI" id="CHEBI:30616"/>
    </ligand>
</feature>
<evidence type="ECO:0000256" key="1">
    <source>
        <dbReference type="ARBA" id="ARBA00022741"/>
    </source>
</evidence>
<dbReference type="PANTHER" id="PTHR22683">
    <property type="entry name" value="SPORULATION PROTEIN RELATED"/>
    <property type="match status" value="1"/>
</dbReference>
<dbReference type="SUPFAM" id="SSF52540">
    <property type="entry name" value="P-loop containing nucleoside triphosphate hydrolases"/>
    <property type="match status" value="1"/>
</dbReference>
<keyword evidence="2 3" id="KW-0067">ATP-binding</keyword>
<dbReference type="InterPro" id="IPR003593">
    <property type="entry name" value="AAA+_ATPase"/>
</dbReference>
<keyword evidence="4" id="KW-0175">Coiled coil</keyword>
<dbReference type="Pfam" id="PF01580">
    <property type="entry name" value="FtsK_SpoIIIE"/>
    <property type="match status" value="1"/>
</dbReference>
<dbReference type="SMART" id="SM00382">
    <property type="entry name" value="AAA"/>
    <property type="match status" value="1"/>
</dbReference>
<dbReference type="GO" id="GO:0005524">
    <property type="term" value="F:ATP binding"/>
    <property type="evidence" value="ECO:0007669"/>
    <property type="project" value="UniProtKB-UniRule"/>
</dbReference>
<dbReference type="AlphaFoldDB" id="A0A7R7DQX6"/>
<keyword evidence="6" id="KW-0131">Cell cycle</keyword>
<accession>A0A7R7DQX6</accession>
<feature type="coiled-coil region" evidence="4">
    <location>
        <begin position="27"/>
        <end position="54"/>
    </location>
</feature>
<protein>
    <submittedName>
        <fullName evidence="6">Cell division protein FtsK</fullName>
    </submittedName>
</protein>
<dbReference type="Gene3D" id="3.40.50.300">
    <property type="entry name" value="P-loop containing nucleotide triphosphate hydrolases"/>
    <property type="match status" value="2"/>
</dbReference>
<dbReference type="KEGG" id="atl:Athai_35490"/>
<proteinExistence type="predicted"/>
<reference evidence="6 7" key="1">
    <citation type="submission" date="2020-08" db="EMBL/GenBank/DDBJ databases">
        <title>Whole genome shotgun sequence of Actinocatenispora thailandica NBRC 105041.</title>
        <authorList>
            <person name="Komaki H."/>
            <person name="Tamura T."/>
        </authorList>
    </citation>
    <scope>NUCLEOTIDE SEQUENCE [LARGE SCALE GENOMIC DNA]</scope>
    <source>
        <strain evidence="6 7">NBRC 105041</strain>
    </source>
</reference>
<dbReference type="InterPro" id="IPR027417">
    <property type="entry name" value="P-loop_NTPase"/>
</dbReference>
<dbReference type="GO" id="GO:0051301">
    <property type="term" value="P:cell division"/>
    <property type="evidence" value="ECO:0007669"/>
    <property type="project" value="UniProtKB-KW"/>
</dbReference>
<evidence type="ECO:0000256" key="4">
    <source>
        <dbReference type="SAM" id="Coils"/>
    </source>
</evidence>
<dbReference type="Proteomes" id="UP000611640">
    <property type="component" value="Chromosome"/>
</dbReference>
<keyword evidence="7" id="KW-1185">Reference proteome</keyword>
<dbReference type="PROSITE" id="PS50901">
    <property type="entry name" value="FTSK"/>
    <property type="match status" value="1"/>
</dbReference>
<dbReference type="GO" id="GO:0003677">
    <property type="term" value="F:DNA binding"/>
    <property type="evidence" value="ECO:0007669"/>
    <property type="project" value="InterPro"/>
</dbReference>
<keyword evidence="6" id="KW-0132">Cell division</keyword>